<gene>
    <name evidence="2" type="ORF">PENSUB_9511</name>
</gene>
<protein>
    <submittedName>
        <fullName evidence="2">Uncharacterized protein</fullName>
    </submittedName>
</protein>
<feature type="compositionally biased region" description="Pro residues" evidence="1">
    <location>
        <begin position="89"/>
        <end position="108"/>
    </location>
</feature>
<comment type="caution">
    <text evidence="2">The sequence shown here is derived from an EMBL/GenBank/DDBJ whole genome shotgun (WGS) entry which is preliminary data.</text>
</comment>
<dbReference type="STRING" id="1316194.A0A1Q5TD33"/>
<proteinExistence type="predicted"/>
<organism evidence="2 3">
    <name type="scientific">Penicillium subrubescens</name>
    <dbReference type="NCBI Taxonomy" id="1316194"/>
    <lineage>
        <taxon>Eukaryota</taxon>
        <taxon>Fungi</taxon>
        <taxon>Dikarya</taxon>
        <taxon>Ascomycota</taxon>
        <taxon>Pezizomycotina</taxon>
        <taxon>Eurotiomycetes</taxon>
        <taxon>Eurotiomycetidae</taxon>
        <taxon>Eurotiales</taxon>
        <taxon>Aspergillaceae</taxon>
        <taxon>Penicillium</taxon>
    </lineage>
</organism>
<evidence type="ECO:0000256" key="1">
    <source>
        <dbReference type="SAM" id="MobiDB-lite"/>
    </source>
</evidence>
<sequence>MARRDNQPVGPLQATLQEITTAATARALEGQKIFSPIATFLDNHRRQNTGLTPGQLEALAALSNDLANVAQQHFNAYISGVPLTNSPTTPAPALAPAPLPPSPPPSRPPSGLAQSTYASVTQSPPAKNAAARQTNGTTKTDKLAAKLPSPDNRLFVRLPENHLAKSMDAFAIYTSLRSHLDTNGKLLKGVQSIKTGFALLPRRKP</sequence>
<keyword evidence="3" id="KW-1185">Reference proteome</keyword>
<feature type="region of interest" description="Disordered" evidence="1">
    <location>
        <begin position="89"/>
        <end position="145"/>
    </location>
</feature>
<dbReference type="Proteomes" id="UP000186955">
    <property type="component" value="Unassembled WGS sequence"/>
</dbReference>
<feature type="compositionally biased region" description="Polar residues" evidence="1">
    <location>
        <begin position="112"/>
        <end position="138"/>
    </location>
</feature>
<dbReference type="EMBL" id="MNBE01000674">
    <property type="protein sequence ID" value="OKO98127.1"/>
    <property type="molecule type" value="Genomic_DNA"/>
</dbReference>
<evidence type="ECO:0000313" key="3">
    <source>
        <dbReference type="Proteomes" id="UP000186955"/>
    </source>
</evidence>
<evidence type="ECO:0000313" key="2">
    <source>
        <dbReference type="EMBL" id="OKO98127.1"/>
    </source>
</evidence>
<reference evidence="2 3" key="1">
    <citation type="submission" date="2016-10" db="EMBL/GenBank/DDBJ databases">
        <title>Genome sequence of the ascomycete fungus Penicillium subrubescens.</title>
        <authorList>
            <person name="De Vries R.P."/>
            <person name="Peng M."/>
            <person name="Dilokpimol A."/>
            <person name="Hilden K."/>
            <person name="Makela M.R."/>
            <person name="Grigoriev I."/>
            <person name="Riley R."/>
            <person name="Granchi Z."/>
        </authorList>
    </citation>
    <scope>NUCLEOTIDE SEQUENCE [LARGE SCALE GENOMIC DNA]</scope>
    <source>
        <strain evidence="2 3">CBS 132785</strain>
    </source>
</reference>
<dbReference type="AlphaFoldDB" id="A0A1Q5TD33"/>
<accession>A0A1Q5TD33</accession>
<name>A0A1Q5TD33_9EURO</name>